<dbReference type="AlphaFoldDB" id="A0A0D4BWT3"/>
<dbReference type="PANTHER" id="PTHR36529">
    <property type="entry name" value="SLL1095 PROTEIN"/>
    <property type="match status" value="1"/>
</dbReference>
<dbReference type="Gene3D" id="3.90.550.10">
    <property type="entry name" value="Spore Coat Polysaccharide Biosynthesis Protein SpsA, Chain A"/>
    <property type="match status" value="1"/>
</dbReference>
<accession>A0A0D4BWT3</accession>
<dbReference type="SUPFAM" id="SSF53448">
    <property type="entry name" value="Nucleotide-diphospho-sugar transferases"/>
    <property type="match status" value="1"/>
</dbReference>
<evidence type="ECO:0000313" key="2">
    <source>
        <dbReference type="Proteomes" id="UP000061839"/>
    </source>
</evidence>
<dbReference type="KEGG" id="ari:UM93_01645"/>
<dbReference type="Proteomes" id="UP000061839">
    <property type="component" value="Chromosome"/>
</dbReference>
<reference evidence="1 2" key="1">
    <citation type="journal article" date="2015" name="Genome Announc.">
        <title>Complete Genome Sequencing of Protease-Producing Novel Arthrobacter sp. Strain IHBB 11108 Using PacBio Single-Molecule Real-Time Sequencing Technology.</title>
        <authorList>
            <person name="Kiran S."/>
            <person name="Swarnkar M.K."/>
            <person name="Pal M."/>
            <person name="Thakur R."/>
            <person name="Tewari R."/>
            <person name="Singh A.K."/>
            <person name="Gulati A."/>
        </authorList>
    </citation>
    <scope>NUCLEOTIDE SEQUENCE [LARGE SCALE GENOMIC DNA]</scope>
    <source>
        <strain evidence="1 2">IHBB 11108</strain>
    </source>
</reference>
<dbReference type="HOGENOM" id="CLU_075662_0_0_11"/>
<sequence>MNRLRELTIAVMAKECLPGRVKTRLSPPLTAAQAARLAQLSLSQTLALVRRFAPRQQLLVFDGTPEPADAAGFRLLQQVPGSLDVRLAAICAAVPGPLLILGMDTPQLQLSEFNQLLEDWADPRPQFDGWLGLAADGGFWALALANPQPEHLLGVPMSTERTGTDQYQRLLDAGLSVGMLPRLRDVDYFDDARQAARQCAGSAFAEFVFELETLLDLNSSQ</sequence>
<dbReference type="EMBL" id="CP011005">
    <property type="protein sequence ID" value="AJT40561.1"/>
    <property type="molecule type" value="Genomic_DNA"/>
</dbReference>
<dbReference type="GO" id="GO:0016740">
    <property type="term" value="F:transferase activity"/>
    <property type="evidence" value="ECO:0007669"/>
    <property type="project" value="UniProtKB-KW"/>
</dbReference>
<dbReference type="STRING" id="1618207.UM93_01645"/>
<dbReference type="Pfam" id="PF09837">
    <property type="entry name" value="DUF2064"/>
    <property type="match status" value="1"/>
</dbReference>
<dbReference type="PATRIC" id="fig|1618207.4.peg.335"/>
<keyword evidence="1" id="KW-0808">Transferase</keyword>
<protein>
    <submittedName>
        <fullName evidence="1">Glycosyltransferase</fullName>
    </submittedName>
</protein>
<dbReference type="PANTHER" id="PTHR36529:SF1">
    <property type="entry name" value="GLYCOSYLTRANSFERASE"/>
    <property type="match status" value="1"/>
</dbReference>
<dbReference type="RefSeq" id="WP_045073263.1">
    <property type="nucleotide sequence ID" value="NZ_CP011005.1"/>
</dbReference>
<name>A0A0D4BWT3_9MICC</name>
<proteinExistence type="predicted"/>
<evidence type="ECO:0000313" key="1">
    <source>
        <dbReference type="EMBL" id="AJT40561.1"/>
    </source>
</evidence>
<organism evidence="1 2">
    <name type="scientific">Psychromicrobium lacuslunae</name>
    <dbReference type="NCBI Taxonomy" id="1618207"/>
    <lineage>
        <taxon>Bacteria</taxon>
        <taxon>Bacillati</taxon>
        <taxon>Actinomycetota</taxon>
        <taxon>Actinomycetes</taxon>
        <taxon>Micrococcales</taxon>
        <taxon>Micrococcaceae</taxon>
        <taxon>Psychromicrobium</taxon>
    </lineage>
</organism>
<keyword evidence="2" id="KW-1185">Reference proteome</keyword>
<dbReference type="InterPro" id="IPR029044">
    <property type="entry name" value="Nucleotide-diphossugar_trans"/>
</dbReference>
<dbReference type="OrthoDB" id="9798250at2"/>
<dbReference type="InterPro" id="IPR018641">
    <property type="entry name" value="Trfase_1_rSAM/seldom-assoc"/>
</dbReference>
<gene>
    <name evidence="1" type="ORF">UM93_01645</name>
</gene>